<feature type="domain" description="GST N-terminal" evidence="1">
    <location>
        <begin position="1"/>
        <end position="84"/>
    </location>
</feature>
<comment type="caution">
    <text evidence="3">The sequence shown here is derived from an EMBL/GenBank/DDBJ whole genome shotgun (WGS) entry which is preliminary data.</text>
</comment>
<dbReference type="RefSeq" id="WP_034738072.1">
    <property type="nucleotide sequence ID" value="NZ_AWFG01000014.1"/>
</dbReference>
<dbReference type="OrthoDB" id="5740960at2"/>
<dbReference type="PANTHER" id="PTHR44051">
    <property type="entry name" value="GLUTATHIONE S-TRANSFERASE-RELATED"/>
    <property type="match status" value="1"/>
</dbReference>
<dbReference type="CDD" id="cd03057">
    <property type="entry name" value="GST_N_Beta"/>
    <property type="match status" value="1"/>
</dbReference>
<dbReference type="InterPro" id="IPR010987">
    <property type="entry name" value="Glutathione-S-Trfase_C-like"/>
</dbReference>
<evidence type="ECO:0000313" key="4">
    <source>
        <dbReference type="Proteomes" id="UP000027190"/>
    </source>
</evidence>
<name>A0A062ULL1_9PROT</name>
<proteinExistence type="predicted"/>
<feature type="domain" description="GST C-terminal" evidence="2">
    <location>
        <begin position="90"/>
        <end position="211"/>
    </location>
</feature>
<keyword evidence="4" id="KW-1185">Reference proteome</keyword>
<dbReference type="InterPro" id="IPR036249">
    <property type="entry name" value="Thioredoxin-like_sf"/>
</dbReference>
<evidence type="ECO:0008006" key="5">
    <source>
        <dbReference type="Google" id="ProtNLM"/>
    </source>
</evidence>
<dbReference type="SUPFAM" id="SSF47616">
    <property type="entry name" value="GST C-terminal domain-like"/>
    <property type="match status" value="1"/>
</dbReference>
<gene>
    <name evidence="3" type="ORF">HY30_14135</name>
</gene>
<evidence type="ECO:0000259" key="1">
    <source>
        <dbReference type="PROSITE" id="PS50404"/>
    </source>
</evidence>
<evidence type="ECO:0000259" key="2">
    <source>
        <dbReference type="PROSITE" id="PS50405"/>
    </source>
</evidence>
<dbReference type="InterPro" id="IPR040079">
    <property type="entry name" value="Glutathione_S-Trfase"/>
</dbReference>
<dbReference type="SUPFAM" id="SSF52833">
    <property type="entry name" value="Thioredoxin-like"/>
    <property type="match status" value="1"/>
</dbReference>
<protein>
    <recommendedName>
        <fullName evidence="5">Glutathione S-transferase</fullName>
    </recommendedName>
</protein>
<dbReference type="AlphaFoldDB" id="A0A062ULL1"/>
<dbReference type="Gene3D" id="3.40.30.10">
    <property type="entry name" value="Glutaredoxin"/>
    <property type="match status" value="1"/>
</dbReference>
<dbReference type="PANTHER" id="PTHR44051:SF8">
    <property type="entry name" value="GLUTATHIONE S-TRANSFERASE GSTA"/>
    <property type="match status" value="1"/>
</dbReference>
<dbReference type="PROSITE" id="PS50404">
    <property type="entry name" value="GST_NTER"/>
    <property type="match status" value="1"/>
</dbReference>
<dbReference type="Gene3D" id="1.20.1050.10">
    <property type="match status" value="1"/>
</dbReference>
<organism evidence="3 4">
    <name type="scientific">Hyphomonas chukchiensis</name>
    <dbReference type="NCBI Taxonomy" id="1280947"/>
    <lineage>
        <taxon>Bacteria</taxon>
        <taxon>Pseudomonadati</taxon>
        <taxon>Pseudomonadota</taxon>
        <taxon>Alphaproteobacteria</taxon>
        <taxon>Hyphomonadales</taxon>
        <taxon>Hyphomonadaceae</taxon>
        <taxon>Hyphomonas</taxon>
    </lineage>
</organism>
<dbReference type="SFLD" id="SFLDS00019">
    <property type="entry name" value="Glutathione_Transferase_(cytos"/>
    <property type="match status" value="1"/>
</dbReference>
<dbReference type="InterPro" id="IPR004045">
    <property type="entry name" value="Glutathione_S-Trfase_N"/>
</dbReference>
<dbReference type="PATRIC" id="fig|1280947.3.peg.1154"/>
<dbReference type="Pfam" id="PF13409">
    <property type="entry name" value="GST_N_2"/>
    <property type="match status" value="1"/>
</dbReference>
<dbReference type="Proteomes" id="UP000027190">
    <property type="component" value="Unassembled WGS sequence"/>
</dbReference>
<reference evidence="3 4" key="1">
    <citation type="journal article" date="2014" name="Antonie Van Leeuwenhoek">
        <title>Hyphomonas beringensis sp. nov. and Hyphomonas chukchiensis sp. nov., isolated from surface seawater of the Bering Sea and Chukchi Sea.</title>
        <authorList>
            <person name="Li C."/>
            <person name="Lai Q."/>
            <person name="Li G."/>
            <person name="Dong C."/>
            <person name="Wang J."/>
            <person name="Liao Y."/>
            <person name="Shao Z."/>
        </authorList>
    </citation>
    <scope>NUCLEOTIDE SEQUENCE [LARGE SCALE GENOMIC DNA]</scope>
    <source>
        <strain evidence="3 4">BH-BN04-4</strain>
    </source>
</reference>
<dbReference type="EMBL" id="AWFG01000014">
    <property type="protein sequence ID" value="KCZ59570.1"/>
    <property type="molecule type" value="Genomic_DNA"/>
</dbReference>
<dbReference type="InterPro" id="IPR036282">
    <property type="entry name" value="Glutathione-S-Trfase_C_sf"/>
</dbReference>
<evidence type="ECO:0000313" key="3">
    <source>
        <dbReference type="EMBL" id="KCZ59570.1"/>
    </source>
</evidence>
<dbReference type="STRING" id="1280947.HY30_14135"/>
<accession>A0A062ULL1</accession>
<dbReference type="eggNOG" id="COG0625">
    <property type="taxonomic scope" value="Bacteria"/>
</dbReference>
<sequence>MAGFILYGTPGWGSALVEAQLDHYGLDYRFEKVGNLFKEPEARAKLENVNPLKQIPTLVLPDGQIMTESAAITLWLAQHTGRDDLVPGNGAPEQAAFLRWLIYLVANIYPTFTYVDDPSRFVSVEAAQAPFKAAVAAYRERLWHIVEEVAGAPWFLGERFSALDLYVGVMVHWTPRQAWFSANAPKLDAIANRAKALEALQPFWERNFPDA</sequence>
<dbReference type="PROSITE" id="PS50405">
    <property type="entry name" value="GST_CTER"/>
    <property type="match status" value="1"/>
</dbReference>